<dbReference type="EMBL" id="CP023564">
    <property type="protein sequence ID" value="ATG56519.1"/>
    <property type="molecule type" value="Genomic_DNA"/>
</dbReference>
<feature type="domain" description="Peptidase M24" evidence="1">
    <location>
        <begin position="2"/>
        <end position="211"/>
    </location>
</feature>
<dbReference type="AlphaFoldDB" id="A0A291H229"/>
<name>A0A291H229_9MICO</name>
<keyword evidence="3" id="KW-1185">Reference proteome</keyword>
<dbReference type="Gene3D" id="3.90.230.10">
    <property type="entry name" value="Creatinase/methionine aminopeptidase superfamily"/>
    <property type="match status" value="1"/>
</dbReference>
<reference evidence="2 3" key="1">
    <citation type="journal article" date="2014" name="Int. J. Syst. Evol. Microbiol.">
        <title>Brachybacterium ginsengisoli sp. nov., isolated from soil of a ginseng field.</title>
        <authorList>
            <person name="Hoang V.A."/>
            <person name="Kim Y.J."/>
            <person name="Nguyen N.L."/>
            <person name="Yang D.C."/>
        </authorList>
    </citation>
    <scope>NUCLEOTIDE SEQUENCE [LARGE SCALE GENOMIC DNA]</scope>
    <source>
        <strain evidence="2 3">DCY80</strain>
    </source>
</reference>
<dbReference type="InterPro" id="IPR000994">
    <property type="entry name" value="Pept_M24"/>
</dbReference>
<protein>
    <submittedName>
        <fullName evidence="2">Methionine aminopeptidase</fullName>
    </submittedName>
</protein>
<evidence type="ECO:0000313" key="3">
    <source>
        <dbReference type="Proteomes" id="UP000217889"/>
    </source>
</evidence>
<dbReference type="OrthoDB" id="9815473at2"/>
<dbReference type="Pfam" id="PF00557">
    <property type="entry name" value="Peptidase_M24"/>
    <property type="match status" value="1"/>
</dbReference>
<evidence type="ECO:0000313" key="2">
    <source>
        <dbReference type="EMBL" id="ATG56519.1"/>
    </source>
</evidence>
<evidence type="ECO:0000259" key="1">
    <source>
        <dbReference type="Pfam" id="PF00557"/>
    </source>
</evidence>
<dbReference type="PANTHER" id="PTHR46112:SF2">
    <property type="entry name" value="XAA-PRO AMINOPEPTIDASE P-RELATED"/>
    <property type="match status" value="1"/>
</dbReference>
<accession>A0A291H229</accession>
<dbReference type="KEGG" id="bgg:CFK41_06790"/>
<sequence length="221" mass="24648">MARAAMESARASLRPGQSLHELRRLGEDALRELGADSFWYWGIGAFVFAGEDTVLSVSGREYRTPEHILGESELITVDLSPQRRGIWGDFARTLVLEDGVPLADARESRRGEWSDAVAVEHALHDELLRIAQPDMTFEALAHAMNSRIAAHGFENLDFRGNLGHSIARESSARIYLELGNRARLDSVELFTVEPHIRPLGGRFGVKHENIYRFVDGTLSAL</sequence>
<dbReference type="CDD" id="cd01066">
    <property type="entry name" value="APP_MetAP"/>
    <property type="match status" value="1"/>
</dbReference>
<dbReference type="InterPro" id="IPR036005">
    <property type="entry name" value="Creatinase/aminopeptidase-like"/>
</dbReference>
<keyword evidence="2" id="KW-0645">Protease</keyword>
<keyword evidence="2" id="KW-0031">Aminopeptidase</keyword>
<gene>
    <name evidence="2" type="ORF">CFK41_06790</name>
</gene>
<proteinExistence type="predicted"/>
<organism evidence="2 3">
    <name type="scientific">Brachybacterium ginsengisoli</name>
    <dbReference type="NCBI Taxonomy" id="1331682"/>
    <lineage>
        <taxon>Bacteria</taxon>
        <taxon>Bacillati</taxon>
        <taxon>Actinomycetota</taxon>
        <taxon>Actinomycetes</taxon>
        <taxon>Micrococcales</taxon>
        <taxon>Dermabacteraceae</taxon>
        <taxon>Brachybacterium</taxon>
    </lineage>
</organism>
<dbReference type="PANTHER" id="PTHR46112">
    <property type="entry name" value="AMINOPEPTIDASE"/>
    <property type="match status" value="1"/>
</dbReference>
<dbReference type="GO" id="GO:0004177">
    <property type="term" value="F:aminopeptidase activity"/>
    <property type="evidence" value="ECO:0007669"/>
    <property type="project" value="UniProtKB-KW"/>
</dbReference>
<dbReference type="Proteomes" id="UP000217889">
    <property type="component" value="Chromosome"/>
</dbReference>
<dbReference type="InterPro" id="IPR050659">
    <property type="entry name" value="Peptidase_M24B"/>
</dbReference>
<dbReference type="SUPFAM" id="SSF55920">
    <property type="entry name" value="Creatinase/aminopeptidase"/>
    <property type="match status" value="1"/>
</dbReference>
<keyword evidence="2" id="KW-0378">Hydrolase</keyword>